<accession>A0ABW6ST49</accession>
<dbReference type="RefSeq" id="WP_387413603.1">
    <property type="nucleotide sequence ID" value="NZ_JBIASD010000014.1"/>
</dbReference>
<comment type="caution">
    <text evidence="1">The sequence shown here is derived from an EMBL/GenBank/DDBJ whole genome shotgun (WGS) entry which is preliminary data.</text>
</comment>
<dbReference type="Proteomes" id="UP001602013">
    <property type="component" value="Unassembled WGS sequence"/>
</dbReference>
<reference evidence="1 2" key="1">
    <citation type="submission" date="2024-10" db="EMBL/GenBank/DDBJ databases">
        <title>The Natural Products Discovery Center: Release of the First 8490 Sequenced Strains for Exploring Actinobacteria Biosynthetic Diversity.</title>
        <authorList>
            <person name="Kalkreuter E."/>
            <person name="Kautsar S.A."/>
            <person name="Yang D."/>
            <person name="Bader C.D."/>
            <person name="Teijaro C.N."/>
            <person name="Fluegel L."/>
            <person name="Davis C.M."/>
            <person name="Simpson J.R."/>
            <person name="Lauterbach L."/>
            <person name="Steele A.D."/>
            <person name="Gui C."/>
            <person name="Meng S."/>
            <person name="Li G."/>
            <person name="Viehrig K."/>
            <person name="Ye F."/>
            <person name="Su P."/>
            <person name="Kiefer A.F."/>
            <person name="Nichols A."/>
            <person name="Cepeda A.J."/>
            <person name="Yan W."/>
            <person name="Fan B."/>
            <person name="Jiang Y."/>
            <person name="Adhikari A."/>
            <person name="Zheng C.-J."/>
            <person name="Schuster L."/>
            <person name="Cowan T.M."/>
            <person name="Smanski M.J."/>
            <person name="Chevrette M.G."/>
            <person name="De Carvalho L.P.S."/>
            <person name="Shen B."/>
        </authorList>
    </citation>
    <scope>NUCLEOTIDE SEQUENCE [LARGE SCALE GENOMIC DNA]</scope>
    <source>
        <strain evidence="1 2">NPDC002173</strain>
    </source>
</reference>
<keyword evidence="2" id="KW-1185">Reference proteome</keyword>
<evidence type="ECO:0000313" key="2">
    <source>
        <dbReference type="Proteomes" id="UP001602013"/>
    </source>
</evidence>
<dbReference type="EMBL" id="JBIASD010000014">
    <property type="protein sequence ID" value="MFF3668176.1"/>
    <property type="molecule type" value="Genomic_DNA"/>
</dbReference>
<evidence type="ECO:0008006" key="3">
    <source>
        <dbReference type="Google" id="ProtNLM"/>
    </source>
</evidence>
<organism evidence="1 2">
    <name type="scientific">Microtetraspora malaysiensis</name>
    <dbReference type="NCBI Taxonomy" id="161358"/>
    <lineage>
        <taxon>Bacteria</taxon>
        <taxon>Bacillati</taxon>
        <taxon>Actinomycetota</taxon>
        <taxon>Actinomycetes</taxon>
        <taxon>Streptosporangiales</taxon>
        <taxon>Streptosporangiaceae</taxon>
        <taxon>Microtetraspora</taxon>
    </lineage>
</organism>
<evidence type="ECO:0000313" key="1">
    <source>
        <dbReference type="EMBL" id="MFF3668176.1"/>
    </source>
</evidence>
<gene>
    <name evidence="1" type="ORF">ACFYXI_21555</name>
</gene>
<proteinExistence type="predicted"/>
<sequence length="42" mass="4142">MVARADRGGKLPADPGIQKIRAALGVGADIATKVKKALGGVA</sequence>
<name>A0ABW6ST49_9ACTN</name>
<protein>
    <recommendedName>
        <fullName evidence="3">Ribosomal protein L7/L12 C-terminal domain-containing protein</fullName>
    </recommendedName>
</protein>